<dbReference type="InterPro" id="IPR016112">
    <property type="entry name" value="VP_dsDNA_II"/>
</dbReference>
<dbReference type="InterPro" id="IPR031654">
    <property type="entry name" value="Capsid_N"/>
</dbReference>
<dbReference type="AlphaFoldDB" id="A0A6C0B895"/>
<evidence type="ECO:0000313" key="2">
    <source>
        <dbReference type="EMBL" id="QHS88457.1"/>
    </source>
</evidence>
<dbReference type="SUPFAM" id="SSF49749">
    <property type="entry name" value="Group II dsDNA viruses VP"/>
    <property type="match status" value="2"/>
</dbReference>
<sequence>MVGGLLNLVAVGNQNIILHGNPQKTFWSSTYKRITNFGMQNFRLDYEGLRQLSVSSETTYTFKVKRYAELLMDTYFVIQIPDIYSPIYPDSNSNKWIPYEFKWIKNLGAMMIKNIKFTIGGSLIQQITGTDMVILANRDLSATYKKKWDEMIGNTPDMYDPANAFGRNNRYPNVGYNDGNLPEPSIRGKQLRIPLPIWWGFTSQQAFPLVALQYNILQIDITLRPLRELFQIRDVINPQLNYPVIAPNMTVPEHQFFRFLQPPPNPELIYTTTVTNWKENSHLSCQYCFLSEEEAKMFALQPQKYLIKEYHQTLFTNVGVTDKVWLQNSTALVLDWMFLFQRADVPLRNEWSNFTNWAYDYLPKQIELLPEIMEIGPFGNFGYGRNPDTSFTMLYGTGNFHPENQKSILLLFGITFDGTVREEIRTGNIYLQDQQYLTSEGYGSTSLEGLYAYNFCLDTSPFQLQPSGAINLSKFSKIEFEFTTITPPIDPNSTYLVICDPVLNQQIGVNKSIYKLYEYGFNLYVLEERYNVLTFLSGNAAMMNAR</sequence>
<dbReference type="Pfam" id="PF16903">
    <property type="entry name" value="Capsid_N"/>
    <property type="match status" value="1"/>
</dbReference>
<name>A0A6C0B895_9ZZZZ</name>
<feature type="domain" description="Major capsid protein N-terminal" evidence="1">
    <location>
        <begin position="25"/>
        <end position="234"/>
    </location>
</feature>
<organism evidence="2">
    <name type="scientific">viral metagenome</name>
    <dbReference type="NCBI Taxonomy" id="1070528"/>
    <lineage>
        <taxon>unclassified sequences</taxon>
        <taxon>metagenomes</taxon>
        <taxon>organismal metagenomes</taxon>
    </lineage>
</organism>
<dbReference type="EMBL" id="MN739097">
    <property type="protein sequence ID" value="QHS88457.1"/>
    <property type="molecule type" value="Genomic_DNA"/>
</dbReference>
<dbReference type="Gene3D" id="2.70.9.10">
    <property type="entry name" value="Adenovirus Type 2 Hexon, domain 4"/>
    <property type="match status" value="1"/>
</dbReference>
<reference evidence="2" key="1">
    <citation type="journal article" date="2020" name="Nature">
        <title>Giant virus diversity and host interactions through global metagenomics.</title>
        <authorList>
            <person name="Schulz F."/>
            <person name="Roux S."/>
            <person name="Paez-Espino D."/>
            <person name="Jungbluth S."/>
            <person name="Walsh D.A."/>
            <person name="Denef V.J."/>
            <person name="McMahon K.D."/>
            <person name="Konstantinidis K.T."/>
            <person name="Eloe-Fadrosh E.A."/>
            <person name="Kyrpides N.C."/>
            <person name="Woyke T."/>
        </authorList>
    </citation>
    <scope>NUCLEOTIDE SEQUENCE</scope>
    <source>
        <strain evidence="2">GVMAG-M-3300010158-55</strain>
    </source>
</reference>
<accession>A0A6C0B895</accession>
<dbReference type="InterPro" id="IPR038519">
    <property type="entry name" value="MCP_C_sf"/>
</dbReference>
<protein>
    <recommendedName>
        <fullName evidence="1">Major capsid protein N-terminal domain-containing protein</fullName>
    </recommendedName>
</protein>
<evidence type="ECO:0000259" key="1">
    <source>
        <dbReference type="Pfam" id="PF16903"/>
    </source>
</evidence>
<dbReference type="Gene3D" id="2.70.9.20">
    <property type="entry name" value="Major capsid protein Vp54"/>
    <property type="match status" value="1"/>
</dbReference>
<proteinExistence type="predicted"/>